<sequence length="436" mass="50089">MDRATFACSTAFFRDFGNSAPGALPGGHVDFIDKADSFTYSDFFRDYLIPNHPCIFSAKFTEDWGSRKTWVTRDGKPNFEHLLQKFGEAVVPVANCDVKEYNSNPKEQLPFKEFVEYWREYIRNGYRSSRGCLYLKDWHLSRAFPEQDVYTTPVYFSSDWLNEYWDAVAVDDFRFVYMGPKGSWTPFHADVFRSYSWSANVCGRKKWLLYPAGQEEFLKDCHGNLPFDVTAPDLGDKRIYPRYSQSQPPLEIIQEAGEIVFIPSGWHHQVYNLEDTISINHNWVNGCNVAVMWCFLQDELAAVQREISQWKEPMDDWHLQCQVHPNPRLSRNSGIAGVEDLHSGIAVVYKEEGVGDSFVLLGNIPDKSLGTFPIKVWELLRFVGCVQGGMLVGKLENFRIKRAGDVHLEKGKFQGDTSELLPEPKDTPEKLERDLG</sequence>
<dbReference type="GO" id="GO:0046872">
    <property type="term" value="F:metal ion binding"/>
    <property type="evidence" value="ECO:0007669"/>
    <property type="project" value="UniProtKB-KW"/>
</dbReference>
<dbReference type="Proteomes" id="UP000016665">
    <property type="component" value="Chromosome 2"/>
</dbReference>
<reference evidence="13 14" key="1">
    <citation type="journal article" date="2012" name="Nature">
        <title>The genomic landscape of species divergence in Ficedula flycatchers.</title>
        <authorList>
            <person name="Ellegren H."/>
            <person name="Smeds L."/>
            <person name="Burri R."/>
            <person name="Olason P.I."/>
            <person name="Backstrom N."/>
            <person name="Kawakami T."/>
            <person name="Kunstner A."/>
            <person name="Makinen H."/>
            <person name="Nadachowska-Brzyska K."/>
            <person name="Qvarnstrom A."/>
            <person name="Uebbing S."/>
            <person name="Wolf J.B."/>
        </authorList>
    </citation>
    <scope>NUCLEOTIDE SEQUENCE [LARGE SCALE GENOMIC DNA]</scope>
</reference>
<evidence type="ECO:0000256" key="6">
    <source>
        <dbReference type="ARBA" id="ARBA00047762"/>
    </source>
</evidence>
<dbReference type="GO" id="GO:0005634">
    <property type="term" value="C:nucleus"/>
    <property type="evidence" value="ECO:0007669"/>
    <property type="project" value="TreeGrafter"/>
</dbReference>
<evidence type="ECO:0000256" key="3">
    <source>
        <dbReference type="ARBA" id="ARBA00023002"/>
    </source>
</evidence>
<evidence type="ECO:0000313" key="14">
    <source>
        <dbReference type="Proteomes" id="UP000016665"/>
    </source>
</evidence>
<evidence type="ECO:0000256" key="11">
    <source>
        <dbReference type="SAM" id="MobiDB-lite"/>
    </source>
</evidence>
<feature type="domain" description="JmjC" evidence="12">
    <location>
        <begin position="141"/>
        <end position="300"/>
    </location>
</feature>
<proteinExistence type="inferred from homology"/>
<dbReference type="Gene3D" id="2.60.120.650">
    <property type="entry name" value="Cupin"/>
    <property type="match status" value="1"/>
</dbReference>
<evidence type="ECO:0000256" key="9">
    <source>
        <dbReference type="ARBA" id="ARBA00080747"/>
    </source>
</evidence>
<keyword evidence="3" id="KW-0560">Oxidoreductase</keyword>
<feature type="compositionally biased region" description="Basic and acidic residues" evidence="11">
    <location>
        <begin position="422"/>
        <end position="436"/>
    </location>
</feature>
<comment type="cofactor">
    <cofactor evidence="1">
        <name>Fe(2+)</name>
        <dbReference type="ChEBI" id="CHEBI:29033"/>
    </cofactor>
</comment>
<reference evidence="13" key="3">
    <citation type="submission" date="2025-09" db="UniProtKB">
        <authorList>
            <consortium name="Ensembl"/>
        </authorList>
    </citation>
    <scope>IDENTIFICATION</scope>
</reference>
<dbReference type="STRING" id="59894.ENSFALP00000001152"/>
<dbReference type="SMART" id="SM00558">
    <property type="entry name" value="JmjC"/>
    <property type="match status" value="1"/>
</dbReference>
<dbReference type="PROSITE" id="PS51184">
    <property type="entry name" value="JMJC"/>
    <property type="match status" value="1"/>
</dbReference>
<dbReference type="SUPFAM" id="SSF51197">
    <property type="entry name" value="Clavaminate synthase-like"/>
    <property type="match status" value="1"/>
</dbReference>
<evidence type="ECO:0000256" key="4">
    <source>
        <dbReference type="ARBA" id="ARBA00023004"/>
    </source>
</evidence>
<dbReference type="Ensembl" id="ENSFALT00000001158.2">
    <property type="protein sequence ID" value="ENSFALP00000001152.2"/>
    <property type="gene ID" value="ENSFALG00000001104.2"/>
</dbReference>
<dbReference type="Pfam" id="PF13621">
    <property type="entry name" value="Cupin_8"/>
    <property type="match status" value="1"/>
</dbReference>
<dbReference type="GO" id="GO:0043565">
    <property type="term" value="F:sequence-specific DNA binding"/>
    <property type="evidence" value="ECO:0007669"/>
    <property type="project" value="TreeGrafter"/>
</dbReference>
<dbReference type="GeneTree" id="ENSGT00940000159380"/>
<dbReference type="InterPro" id="IPR041667">
    <property type="entry name" value="Cupin_8"/>
</dbReference>
<evidence type="ECO:0000256" key="10">
    <source>
        <dbReference type="ARBA" id="ARBA00082904"/>
    </source>
</evidence>
<evidence type="ECO:0000256" key="7">
    <source>
        <dbReference type="ARBA" id="ARBA00067203"/>
    </source>
</evidence>
<dbReference type="PANTHER" id="PTHR12480:SF6">
    <property type="entry name" value="2-OXOGLUTARATE AND IRON-DEPENDENT OXYGENASE JMJD4"/>
    <property type="match status" value="1"/>
</dbReference>
<dbReference type="GO" id="GO:0045905">
    <property type="term" value="P:positive regulation of translational termination"/>
    <property type="evidence" value="ECO:0007669"/>
    <property type="project" value="Ensembl"/>
</dbReference>
<evidence type="ECO:0000256" key="2">
    <source>
        <dbReference type="ARBA" id="ARBA00022723"/>
    </source>
</evidence>
<dbReference type="GO" id="GO:0140096">
    <property type="term" value="F:catalytic activity, acting on a protein"/>
    <property type="evidence" value="ECO:0007669"/>
    <property type="project" value="UniProtKB-ARBA"/>
</dbReference>
<feature type="region of interest" description="Disordered" evidence="11">
    <location>
        <begin position="413"/>
        <end position="436"/>
    </location>
</feature>
<dbReference type="GO" id="GO:0016706">
    <property type="term" value="F:2-oxoglutarate-dependent dioxygenase activity"/>
    <property type="evidence" value="ECO:0007669"/>
    <property type="project" value="Ensembl"/>
</dbReference>
<gene>
    <name evidence="13" type="primary">JMJD4</name>
</gene>
<evidence type="ECO:0000256" key="8">
    <source>
        <dbReference type="ARBA" id="ARBA00078704"/>
    </source>
</evidence>
<protein>
    <recommendedName>
        <fullName evidence="7">2-oxoglutarate and iron-dependent oxygenase JMJD4</fullName>
    </recommendedName>
    <alternativeName>
        <fullName evidence="8">JmjC domain-containing protein 4</fullName>
    </alternativeName>
    <alternativeName>
        <fullName evidence="10">Jumonji domain-containing protein 4</fullName>
    </alternativeName>
    <alternativeName>
        <fullName evidence="9">Lysyl-hydroxylase JMJD4</fullName>
    </alternativeName>
</protein>
<comment type="similarity">
    <text evidence="5">Belongs to the JMJD6 family.</text>
</comment>
<dbReference type="PANTHER" id="PTHR12480">
    <property type="entry name" value="ARGININE DEMETHYLASE AND LYSYL-HYDROXYLASE JMJD"/>
    <property type="match status" value="1"/>
</dbReference>
<dbReference type="eggNOG" id="KOG2131">
    <property type="taxonomic scope" value="Eukaryota"/>
</dbReference>
<dbReference type="AlphaFoldDB" id="U3JEE8"/>
<accession>U3JEE8</accession>
<organism evidence="13 14">
    <name type="scientific">Ficedula albicollis</name>
    <name type="common">Collared flycatcher</name>
    <name type="synonym">Muscicapa albicollis</name>
    <dbReference type="NCBI Taxonomy" id="59894"/>
    <lineage>
        <taxon>Eukaryota</taxon>
        <taxon>Metazoa</taxon>
        <taxon>Chordata</taxon>
        <taxon>Craniata</taxon>
        <taxon>Vertebrata</taxon>
        <taxon>Euteleostomi</taxon>
        <taxon>Archelosauria</taxon>
        <taxon>Archosauria</taxon>
        <taxon>Dinosauria</taxon>
        <taxon>Saurischia</taxon>
        <taxon>Theropoda</taxon>
        <taxon>Coelurosauria</taxon>
        <taxon>Aves</taxon>
        <taxon>Neognathae</taxon>
        <taxon>Neoaves</taxon>
        <taxon>Telluraves</taxon>
        <taxon>Australaves</taxon>
        <taxon>Passeriformes</taxon>
        <taxon>Muscicapidae</taxon>
        <taxon>Ficedula</taxon>
    </lineage>
</organism>
<name>U3JEE8_FICAL</name>
<dbReference type="InterPro" id="IPR003347">
    <property type="entry name" value="JmjC_dom"/>
</dbReference>
<dbReference type="GO" id="GO:0005737">
    <property type="term" value="C:cytoplasm"/>
    <property type="evidence" value="ECO:0007669"/>
    <property type="project" value="Ensembl"/>
</dbReference>
<keyword evidence="4" id="KW-0408">Iron</keyword>
<reference evidence="13" key="2">
    <citation type="submission" date="2025-08" db="UniProtKB">
        <authorList>
            <consortium name="Ensembl"/>
        </authorList>
    </citation>
    <scope>IDENTIFICATION</scope>
</reference>
<evidence type="ECO:0000259" key="12">
    <source>
        <dbReference type="PROSITE" id="PS51184"/>
    </source>
</evidence>
<dbReference type="HOGENOM" id="CLU_016785_2_2_1"/>
<evidence type="ECO:0000256" key="5">
    <source>
        <dbReference type="ARBA" id="ARBA00038068"/>
    </source>
</evidence>
<keyword evidence="14" id="KW-1185">Reference proteome</keyword>
<evidence type="ECO:0000256" key="1">
    <source>
        <dbReference type="ARBA" id="ARBA00001954"/>
    </source>
</evidence>
<dbReference type="InterPro" id="IPR050910">
    <property type="entry name" value="JMJD6_ArgDemeth/LysHydrox"/>
</dbReference>
<keyword evidence="2" id="KW-0479">Metal-binding</keyword>
<comment type="catalytic activity">
    <reaction evidence="6">
        <text>L-lysyl-[protein] + 2-oxoglutarate + O2 = 4-hydroxy-L-lysyl-[protein] + succinate + CO2</text>
        <dbReference type="Rhea" id="RHEA:57156"/>
        <dbReference type="Rhea" id="RHEA-COMP:9752"/>
        <dbReference type="Rhea" id="RHEA-COMP:15084"/>
        <dbReference type="ChEBI" id="CHEBI:15379"/>
        <dbReference type="ChEBI" id="CHEBI:16526"/>
        <dbReference type="ChEBI" id="CHEBI:16810"/>
        <dbReference type="ChEBI" id="CHEBI:29969"/>
        <dbReference type="ChEBI" id="CHEBI:30031"/>
        <dbReference type="ChEBI" id="CHEBI:141495"/>
    </reaction>
</comment>
<dbReference type="FunFam" id="2.60.120.650:FF:000030">
    <property type="entry name" value="JmjC domain-containing protein 4"/>
    <property type="match status" value="1"/>
</dbReference>
<evidence type="ECO:0000313" key="13">
    <source>
        <dbReference type="Ensembl" id="ENSFALP00000001152.2"/>
    </source>
</evidence>